<feature type="domain" description="NACHT" evidence="4">
    <location>
        <begin position="116"/>
        <end position="261"/>
    </location>
</feature>
<dbReference type="PROSITE" id="PS50837">
    <property type="entry name" value="NACHT"/>
    <property type="match status" value="1"/>
</dbReference>
<organism evidence="5 6">
    <name type="scientific">Athelia psychrophila</name>
    <dbReference type="NCBI Taxonomy" id="1759441"/>
    <lineage>
        <taxon>Eukaryota</taxon>
        <taxon>Fungi</taxon>
        <taxon>Dikarya</taxon>
        <taxon>Basidiomycota</taxon>
        <taxon>Agaricomycotina</taxon>
        <taxon>Agaricomycetes</taxon>
        <taxon>Agaricomycetidae</taxon>
        <taxon>Atheliales</taxon>
        <taxon>Atheliaceae</taxon>
        <taxon>Athelia</taxon>
    </lineage>
</organism>
<dbReference type="Pfam" id="PF24883">
    <property type="entry name" value="NPHP3_N"/>
    <property type="match status" value="1"/>
</dbReference>
<dbReference type="Pfam" id="PF00400">
    <property type="entry name" value="WD40"/>
    <property type="match status" value="7"/>
</dbReference>
<dbReference type="Proteomes" id="UP000076532">
    <property type="component" value="Unassembled WGS sequence"/>
</dbReference>
<keyword evidence="6" id="KW-1185">Reference proteome</keyword>
<dbReference type="Gene3D" id="3.40.50.300">
    <property type="entry name" value="P-loop containing nucleotide triphosphate hydrolases"/>
    <property type="match status" value="1"/>
</dbReference>
<dbReference type="InterPro" id="IPR015943">
    <property type="entry name" value="WD40/YVTN_repeat-like_dom_sf"/>
</dbReference>
<dbReference type="InterPro" id="IPR050505">
    <property type="entry name" value="WDR55/POC1"/>
</dbReference>
<dbReference type="InterPro" id="IPR020472">
    <property type="entry name" value="WD40_PAC1"/>
</dbReference>
<dbReference type="CDD" id="cd00200">
    <property type="entry name" value="WD40"/>
    <property type="match status" value="2"/>
</dbReference>
<name>A0A166LXI0_9AGAM</name>
<dbReference type="InterPro" id="IPR007111">
    <property type="entry name" value="NACHT_NTPase"/>
</dbReference>
<evidence type="ECO:0000259" key="4">
    <source>
        <dbReference type="PROSITE" id="PS50837"/>
    </source>
</evidence>
<feature type="repeat" description="WD" evidence="3">
    <location>
        <begin position="750"/>
        <end position="791"/>
    </location>
</feature>
<dbReference type="PRINTS" id="PR00320">
    <property type="entry name" value="GPROTEINBRPT"/>
</dbReference>
<keyword evidence="1 3" id="KW-0853">WD repeat</keyword>
<dbReference type="SUPFAM" id="SSF52540">
    <property type="entry name" value="P-loop containing nucleoside triphosphate hydrolases"/>
    <property type="match status" value="1"/>
</dbReference>
<dbReference type="PANTHER" id="PTHR44019:SF8">
    <property type="entry name" value="POC1 CENTRIOLAR PROTEIN HOMOLOG"/>
    <property type="match status" value="1"/>
</dbReference>
<dbReference type="SMART" id="SM00320">
    <property type="entry name" value="WD40"/>
    <property type="match status" value="12"/>
</dbReference>
<dbReference type="AlphaFoldDB" id="A0A166LXI0"/>
<dbReference type="InterPro" id="IPR019775">
    <property type="entry name" value="WD40_repeat_CS"/>
</dbReference>
<feature type="repeat" description="WD" evidence="3">
    <location>
        <begin position="709"/>
        <end position="750"/>
    </location>
</feature>
<evidence type="ECO:0000313" key="5">
    <source>
        <dbReference type="EMBL" id="KZP23423.1"/>
    </source>
</evidence>
<feature type="repeat" description="WD" evidence="3">
    <location>
        <begin position="884"/>
        <end position="925"/>
    </location>
</feature>
<dbReference type="SUPFAM" id="SSF50978">
    <property type="entry name" value="WD40 repeat-like"/>
    <property type="match status" value="2"/>
</dbReference>
<evidence type="ECO:0000313" key="6">
    <source>
        <dbReference type="Proteomes" id="UP000076532"/>
    </source>
</evidence>
<feature type="repeat" description="WD" evidence="3">
    <location>
        <begin position="926"/>
        <end position="957"/>
    </location>
</feature>
<protein>
    <recommendedName>
        <fullName evidence="4">NACHT domain-containing protein</fullName>
    </recommendedName>
</protein>
<evidence type="ECO:0000256" key="1">
    <source>
        <dbReference type="ARBA" id="ARBA00022574"/>
    </source>
</evidence>
<dbReference type="PROSITE" id="PS50294">
    <property type="entry name" value="WD_REPEATS_REGION"/>
    <property type="match status" value="6"/>
</dbReference>
<evidence type="ECO:0000256" key="2">
    <source>
        <dbReference type="ARBA" id="ARBA00022737"/>
    </source>
</evidence>
<dbReference type="EMBL" id="KV417532">
    <property type="protein sequence ID" value="KZP23423.1"/>
    <property type="molecule type" value="Genomic_DNA"/>
</dbReference>
<feature type="repeat" description="WD" evidence="3">
    <location>
        <begin position="1085"/>
        <end position="1126"/>
    </location>
</feature>
<dbReference type="InterPro" id="IPR036322">
    <property type="entry name" value="WD40_repeat_dom_sf"/>
</dbReference>
<feature type="repeat" description="WD" evidence="3">
    <location>
        <begin position="667"/>
        <end position="708"/>
    </location>
</feature>
<dbReference type="InterPro" id="IPR027417">
    <property type="entry name" value="P-loop_NTPase"/>
</dbReference>
<dbReference type="Gene3D" id="2.130.10.10">
    <property type="entry name" value="YVTN repeat-like/Quinoprotein amine dehydrogenase"/>
    <property type="match status" value="4"/>
</dbReference>
<sequence>MHISGACRPGLHYEDITERLRTLHPRIRPLCIVGSYLFGALIDAARNTRNPLGQVTNVSGNIIHENWATAAPDDLGIHLEQSVRARFDCKGRTACTERTRIDVIDMIETWTDNGPPVFWLKGSAGTGKSTIAFTVAKSFQERGILGASFFCSRDDAECSNNKLIFPTIAYQLARLHPGFRRRLVEVMKERPDIVHSDVAYQLHELIVEPLATMQDLDQRCVIVIDALDECRDDNTVSVILSALSRHVRTLSPLKIFLTSRPEHNMNIGFGESVLQAATLHLVLHEINLSEVEADIKTYLISHLELIRKEYGIDKSWPSDAEVDSLSKLSWGLFMFAAMSIRFIQDLNYHNPQGQLAHIIGNAMLLKDDILDPRHRLDKLYVQVLRNAHPHPSLEMAERLRMILGTIVLLQDHLSLHGIQQLLKGQPGNRFDVHAIRQTLMRLHSIILVPEGDNDIIRALHPSFFDFITSPDRCSISQLLVDTSQQHTLLLAASLHTMKGLKRNICELPDPSVLNTEVADLSSRIVKFIPPELQYACRHWGTHLRYAVMSEDILMLLRQFCAEHMLFWVEACSLLGDLRSQLIILGDVQRAVAKHVDQDATTKMLLNDCEHFIREFFPIISASWAHVYDSALLFASSESELHRRFSPQLPQTKVMCGPQKPNACSRIVEGHSGRIHSVALSPNGSRVASGSDDKTIRLWDTISGVHLNTLEGHSSSVISVVFSPVGNHIVSGSDDCTARVWDLASGALLACLRHSCGVKLVAFSSDATMIISCDADLTLRQWDALSGALMNTIKTGGPHSQQSIDNFRAVALSADGTHFVDGATSNNLQLWNTVDGKRIKTLTGRSKPSYIVAISPNGISIASASAATNPIRVWDAVSGKYQTSLKRNSEHLISLVFSPDGARIMGAFRDETIELWDAASGAHLATLNGSSDYAASIASSPDGTCIVSGALDHTIRMWIIKYDLLHENGRWNSPLFLSALSLRSTTRIISESFHFSNKHSKNLDEQSNLRFVLFSPDGAVVVSVSLDGPPILWDAVSGAHLITLKGHSERVNTVSFSRDGTRILSASDDKIVRIWDTVRGVTVKTLKGHRRPVLSVTFSPDDTRIASGSEDGTTRLWDTFTGAQVQSLQMHESDVRGVTVAFSPDSTHLACVIDGGCVQLWNTFSGAHLKTIKMGELLLRSMAFSPDGSGIIMATRNGELGNDLNNLELWNFFSGGKLKVIKSHRHSPALWLPFSPDHPDLATDDEATREWAQVSCKIA</sequence>
<dbReference type="PANTHER" id="PTHR44019">
    <property type="entry name" value="WD REPEAT-CONTAINING PROTEIN 55"/>
    <property type="match status" value="1"/>
</dbReference>
<dbReference type="PROSITE" id="PS50082">
    <property type="entry name" value="WD_REPEATS_2"/>
    <property type="match status" value="7"/>
</dbReference>
<accession>A0A166LXI0</accession>
<keyword evidence="2" id="KW-0677">Repeat</keyword>
<gene>
    <name evidence="5" type="ORF">FIBSPDRAFT_456450</name>
</gene>
<proteinExistence type="predicted"/>
<reference evidence="5 6" key="1">
    <citation type="journal article" date="2016" name="Mol. Biol. Evol.">
        <title>Comparative Genomics of Early-Diverging Mushroom-Forming Fungi Provides Insights into the Origins of Lignocellulose Decay Capabilities.</title>
        <authorList>
            <person name="Nagy L.G."/>
            <person name="Riley R."/>
            <person name="Tritt A."/>
            <person name="Adam C."/>
            <person name="Daum C."/>
            <person name="Floudas D."/>
            <person name="Sun H."/>
            <person name="Yadav J.S."/>
            <person name="Pangilinan J."/>
            <person name="Larsson K.H."/>
            <person name="Matsuura K."/>
            <person name="Barry K."/>
            <person name="Labutti K."/>
            <person name="Kuo R."/>
            <person name="Ohm R.A."/>
            <person name="Bhattacharya S.S."/>
            <person name="Shirouzu T."/>
            <person name="Yoshinaga Y."/>
            <person name="Martin F.M."/>
            <person name="Grigoriev I.V."/>
            <person name="Hibbett D.S."/>
        </authorList>
    </citation>
    <scope>NUCLEOTIDE SEQUENCE [LARGE SCALE GENOMIC DNA]</scope>
    <source>
        <strain evidence="5 6">CBS 109695</strain>
    </source>
</reference>
<dbReference type="InterPro" id="IPR001680">
    <property type="entry name" value="WD40_rpt"/>
</dbReference>
<feature type="repeat" description="WD" evidence="3">
    <location>
        <begin position="1043"/>
        <end position="1084"/>
    </location>
</feature>
<dbReference type="STRING" id="436010.A0A166LXI0"/>
<evidence type="ECO:0000256" key="3">
    <source>
        <dbReference type="PROSITE-ProRule" id="PRU00221"/>
    </source>
</evidence>
<dbReference type="PROSITE" id="PS00678">
    <property type="entry name" value="WD_REPEATS_1"/>
    <property type="match status" value="1"/>
</dbReference>
<dbReference type="OrthoDB" id="3027122at2759"/>
<dbReference type="InterPro" id="IPR056884">
    <property type="entry name" value="NPHP3-like_N"/>
</dbReference>